<keyword evidence="2" id="KW-1185">Reference proteome</keyword>
<sequence>MRDFVDKCLEVDFTHRPSAHDLLKYNKFVRAGHGKHAAKVSDLISRFNEWYKTARPEEKGMLDGNDAIQSTSEASVAESWNFDRFSMASDGEGGYESHSSLFSNSASAAVSPAVDTESIGDDVHLPALSLKRSNRRGGSTLQRGRRSSGTSINSSSSSSNNERAVPSSLSNAIPSQTSIAARSSVKHQSRTDYMKPLRASDRSRRSALGSFVDRSINDASPDVSDTGFTVPAYEPRFVRELFRSDSVHTDDAIDALHMRSNLTVSAAAARSSTVGIEQEGLAHSHRAAVRRSLDLSAARASSSGAPTMRITAVEAEDDGQEYIGMGDHAKKKRGYKNFTRTMLGGSEKGAKSSQSRFRLVSDSVRRRWLGGSGGSNTSSGAEHQRFSAASLEAKP</sequence>
<comment type="caution">
    <text evidence="1">The sequence shown here is derived from an EMBL/GenBank/DDBJ whole genome shotgun (WGS) entry which is preliminary data.</text>
</comment>
<accession>A0ACC1LW95</accession>
<gene>
    <name evidence="1" type="ORF">IWW38_005546</name>
</gene>
<proteinExistence type="predicted"/>
<evidence type="ECO:0000313" key="2">
    <source>
        <dbReference type="Proteomes" id="UP001139981"/>
    </source>
</evidence>
<name>A0ACC1LW95_9FUNG</name>
<reference evidence="1" key="1">
    <citation type="submission" date="2022-07" db="EMBL/GenBank/DDBJ databases">
        <title>Phylogenomic reconstructions and comparative analyses of Kickxellomycotina fungi.</title>
        <authorList>
            <person name="Reynolds N.K."/>
            <person name="Stajich J.E."/>
            <person name="Barry K."/>
            <person name="Grigoriev I.V."/>
            <person name="Crous P."/>
            <person name="Smith M.E."/>
        </authorList>
    </citation>
    <scope>NUCLEOTIDE SEQUENCE</scope>
    <source>
        <strain evidence="1">CBS 190363</strain>
    </source>
</reference>
<dbReference type="Proteomes" id="UP001139981">
    <property type="component" value="Unassembled WGS sequence"/>
</dbReference>
<dbReference type="EMBL" id="JANBVB010002651">
    <property type="protein sequence ID" value="KAJ2883431.1"/>
    <property type="molecule type" value="Genomic_DNA"/>
</dbReference>
<feature type="non-terminal residue" evidence="1">
    <location>
        <position position="395"/>
    </location>
</feature>
<evidence type="ECO:0000313" key="1">
    <source>
        <dbReference type="EMBL" id="KAJ2883431.1"/>
    </source>
</evidence>
<organism evidence="1 2">
    <name type="scientific">Coemansia aciculifera</name>
    <dbReference type="NCBI Taxonomy" id="417176"/>
    <lineage>
        <taxon>Eukaryota</taxon>
        <taxon>Fungi</taxon>
        <taxon>Fungi incertae sedis</taxon>
        <taxon>Zoopagomycota</taxon>
        <taxon>Kickxellomycotina</taxon>
        <taxon>Kickxellomycetes</taxon>
        <taxon>Kickxellales</taxon>
        <taxon>Kickxellaceae</taxon>
        <taxon>Coemansia</taxon>
    </lineage>
</organism>
<protein>
    <submittedName>
        <fullName evidence="1">Uncharacterized protein</fullName>
    </submittedName>
</protein>